<dbReference type="PROSITE" id="PS00759">
    <property type="entry name" value="ARGE_DAPE_CPG2_2"/>
    <property type="match status" value="1"/>
</dbReference>
<feature type="region of interest" description="Disordered" evidence="6">
    <location>
        <begin position="125"/>
        <end position="148"/>
    </location>
</feature>
<dbReference type="Pfam" id="PF07687">
    <property type="entry name" value="M20_dimer"/>
    <property type="match status" value="1"/>
</dbReference>
<feature type="domain" description="Peptidase M20 dimerisation" evidence="8">
    <location>
        <begin position="221"/>
        <end position="319"/>
    </location>
</feature>
<evidence type="ECO:0000313" key="9">
    <source>
        <dbReference type="EMBL" id="OAA59035.1"/>
    </source>
</evidence>
<evidence type="ECO:0000256" key="4">
    <source>
        <dbReference type="ARBA" id="ARBA00022801"/>
    </source>
</evidence>
<reference evidence="9 10" key="1">
    <citation type="journal article" date="2016" name="Genome Biol. Evol.">
        <title>Divergent and convergent evolution of fungal pathogenicity.</title>
        <authorList>
            <person name="Shang Y."/>
            <person name="Xiao G."/>
            <person name="Zheng P."/>
            <person name="Cen K."/>
            <person name="Zhan S."/>
            <person name="Wang C."/>
        </authorList>
    </citation>
    <scope>NUCLEOTIDE SEQUENCE [LARGE SCALE GENOMIC DNA]</scope>
    <source>
        <strain evidence="9 10">RCEF 264</strain>
    </source>
</reference>
<dbReference type="InterPro" id="IPR036264">
    <property type="entry name" value="Bact_exopeptidase_dim_dom"/>
</dbReference>
<keyword evidence="10" id="KW-1185">Reference proteome</keyword>
<keyword evidence="3" id="KW-0479">Metal-binding</keyword>
<feature type="signal peptide" evidence="7">
    <location>
        <begin position="1"/>
        <end position="20"/>
    </location>
</feature>
<comment type="caution">
    <text evidence="9">The sequence shown here is derived from an EMBL/GenBank/DDBJ whole genome shotgun (WGS) entry which is preliminary data.</text>
</comment>
<sequence length="406" mass="42731">MKSIRWWCVAALAGGTSVLASERLQQPIYDVASSSSSSSSIFSAATPPDSAALIALHKALVEIPSITGTEGRATAFLRTYLRSRGFTVETQSVSPGRDNLLAYRGAVRQTRVLATSHIDTVPPFWPYERRSGSSSSSSSPSRDDKLYGRGTVDAKGSVAAIIIAVEQLLADGSIADTGDVAILVDVGEERGGDGIRAANDLGLAWEAVVFGEPTRLKLARGHKGGLGFNVTAHGIAGHSGYPELGANAIDRLVRGLAALAAVPLPSSEEFGQTTLNLGTITGGVAANVIPEHAFASVSVRVAASTPAELQQLIEAAVLAAEPALELQFSYGIGPVSLDYDIEGFETILLSYGTDIPGLRGDHKKYLYGPGDFLVTHSDHEHLTVGDLEEAVEGYKLIITEILKRKP</sequence>
<dbReference type="InterPro" id="IPR011650">
    <property type="entry name" value="Peptidase_M20_dimer"/>
</dbReference>
<proteinExistence type="inferred from homology"/>
<keyword evidence="4" id="KW-0378">Hydrolase</keyword>
<evidence type="ECO:0000313" key="10">
    <source>
        <dbReference type="Proteomes" id="UP000076874"/>
    </source>
</evidence>
<accession>A0A167RXH4</accession>
<dbReference type="InterPro" id="IPR001261">
    <property type="entry name" value="ArgE/DapE_CS"/>
</dbReference>
<comment type="cofactor">
    <cofactor evidence="1">
        <name>Zn(2+)</name>
        <dbReference type="ChEBI" id="CHEBI:29105"/>
    </cofactor>
</comment>
<feature type="chain" id="PRO_5007892039" evidence="7">
    <location>
        <begin position="21"/>
        <end position="406"/>
    </location>
</feature>
<dbReference type="Gene3D" id="3.30.70.360">
    <property type="match status" value="1"/>
</dbReference>
<dbReference type="OrthoDB" id="3064516at2759"/>
<dbReference type="PANTHER" id="PTHR43808">
    <property type="entry name" value="ACETYLORNITHINE DEACETYLASE"/>
    <property type="match status" value="1"/>
</dbReference>
<dbReference type="AlphaFoldDB" id="A0A167RXH4"/>
<gene>
    <name evidence="9" type="ORF">SPI_06237</name>
</gene>
<dbReference type="GO" id="GO:0016787">
    <property type="term" value="F:hydrolase activity"/>
    <property type="evidence" value="ECO:0007669"/>
    <property type="project" value="UniProtKB-KW"/>
</dbReference>
<dbReference type="SUPFAM" id="SSF55031">
    <property type="entry name" value="Bacterial exopeptidase dimerisation domain"/>
    <property type="match status" value="1"/>
</dbReference>
<evidence type="ECO:0000256" key="3">
    <source>
        <dbReference type="ARBA" id="ARBA00022723"/>
    </source>
</evidence>
<dbReference type="Gene3D" id="3.40.630.10">
    <property type="entry name" value="Zn peptidases"/>
    <property type="match status" value="1"/>
</dbReference>
<dbReference type="CDD" id="cd05652">
    <property type="entry name" value="M20_ArgE_DapE-like_fungal"/>
    <property type="match status" value="1"/>
</dbReference>
<evidence type="ECO:0000256" key="2">
    <source>
        <dbReference type="ARBA" id="ARBA00006247"/>
    </source>
</evidence>
<evidence type="ECO:0000256" key="5">
    <source>
        <dbReference type="ARBA" id="ARBA00022833"/>
    </source>
</evidence>
<dbReference type="PANTHER" id="PTHR43808:SF8">
    <property type="entry name" value="PEPTIDASE M20 DIMERISATION DOMAIN-CONTAINING PROTEIN"/>
    <property type="match status" value="1"/>
</dbReference>
<dbReference type="EMBL" id="AZHD01000011">
    <property type="protein sequence ID" value="OAA59035.1"/>
    <property type="molecule type" value="Genomic_DNA"/>
</dbReference>
<dbReference type="GO" id="GO:0046872">
    <property type="term" value="F:metal ion binding"/>
    <property type="evidence" value="ECO:0007669"/>
    <property type="project" value="UniProtKB-KW"/>
</dbReference>
<evidence type="ECO:0000256" key="6">
    <source>
        <dbReference type="SAM" id="MobiDB-lite"/>
    </source>
</evidence>
<dbReference type="STRING" id="1081102.A0A167RXH4"/>
<keyword evidence="5" id="KW-0862">Zinc</keyword>
<name>A0A167RXH4_9HYPO</name>
<evidence type="ECO:0000259" key="8">
    <source>
        <dbReference type="Pfam" id="PF07687"/>
    </source>
</evidence>
<keyword evidence="7" id="KW-0732">Signal</keyword>
<dbReference type="InterPro" id="IPR002933">
    <property type="entry name" value="Peptidase_M20"/>
</dbReference>
<evidence type="ECO:0000256" key="1">
    <source>
        <dbReference type="ARBA" id="ARBA00001947"/>
    </source>
</evidence>
<dbReference type="Proteomes" id="UP000076874">
    <property type="component" value="Unassembled WGS sequence"/>
</dbReference>
<protein>
    <submittedName>
        <fullName evidence="9">Peptidase M20, dimerization</fullName>
    </submittedName>
</protein>
<comment type="similarity">
    <text evidence="2">Belongs to the peptidase M20A family.</text>
</comment>
<organism evidence="9 10">
    <name type="scientific">Niveomyces insectorum RCEF 264</name>
    <dbReference type="NCBI Taxonomy" id="1081102"/>
    <lineage>
        <taxon>Eukaryota</taxon>
        <taxon>Fungi</taxon>
        <taxon>Dikarya</taxon>
        <taxon>Ascomycota</taxon>
        <taxon>Pezizomycotina</taxon>
        <taxon>Sordariomycetes</taxon>
        <taxon>Hypocreomycetidae</taxon>
        <taxon>Hypocreales</taxon>
        <taxon>Cordycipitaceae</taxon>
        <taxon>Niveomyces</taxon>
    </lineage>
</organism>
<dbReference type="SUPFAM" id="SSF53187">
    <property type="entry name" value="Zn-dependent exopeptidases"/>
    <property type="match status" value="1"/>
</dbReference>
<evidence type="ECO:0000256" key="7">
    <source>
        <dbReference type="SAM" id="SignalP"/>
    </source>
</evidence>
<dbReference type="InterPro" id="IPR050072">
    <property type="entry name" value="Peptidase_M20A"/>
</dbReference>
<dbReference type="Pfam" id="PF01546">
    <property type="entry name" value="Peptidase_M20"/>
    <property type="match status" value="1"/>
</dbReference>